<dbReference type="GO" id="GO:0005886">
    <property type="term" value="C:plasma membrane"/>
    <property type="evidence" value="ECO:0007669"/>
    <property type="project" value="UniProtKB-SubCell"/>
</dbReference>
<feature type="transmembrane region" description="Helical" evidence="12">
    <location>
        <begin position="412"/>
        <end position="431"/>
    </location>
</feature>
<evidence type="ECO:0000256" key="8">
    <source>
        <dbReference type="ARBA" id="ARBA00023180"/>
    </source>
</evidence>
<keyword evidence="6 12" id="KW-0472">Membrane</keyword>
<evidence type="ECO:0000256" key="5">
    <source>
        <dbReference type="ARBA" id="ARBA00023040"/>
    </source>
</evidence>
<dbReference type="SUPFAM" id="SSF81321">
    <property type="entry name" value="Family A G protein-coupled receptor-like"/>
    <property type="match status" value="1"/>
</dbReference>
<protein>
    <recommendedName>
        <fullName evidence="13">G-protein coupled receptors family 1 profile domain-containing protein</fullName>
    </recommendedName>
</protein>
<dbReference type="PRINTS" id="PR00237">
    <property type="entry name" value="GPCRRHODOPSN"/>
</dbReference>
<evidence type="ECO:0000256" key="9">
    <source>
        <dbReference type="ARBA" id="ARBA00023224"/>
    </source>
</evidence>
<evidence type="ECO:0000256" key="4">
    <source>
        <dbReference type="ARBA" id="ARBA00022989"/>
    </source>
</evidence>
<evidence type="ECO:0000313" key="14">
    <source>
        <dbReference type="Ensembl" id="ENSCAFP00030021124.1"/>
    </source>
</evidence>
<evidence type="ECO:0000256" key="1">
    <source>
        <dbReference type="ARBA" id="ARBA00004651"/>
    </source>
</evidence>
<dbReference type="Pfam" id="PF00001">
    <property type="entry name" value="7tm_1"/>
    <property type="match status" value="1"/>
</dbReference>
<comment type="subcellular location">
    <subcellularLocation>
        <location evidence="1">Cell membrane</location>
        <topology evidence="1">Multi-pass membrane protein</topology>
    </subcellularLocation>
</comment>
<feature type="transmembrane region" description="Helical" evidence="12">
    <location>
        <begin position="443"/>
        <end position="461"/>
    </location>
</feature>
<feature type="transmembrane region" description="Helical" evidence="12">
    <location>
        <begin position="481"/>
        <end position="498"/>
    </location>
</feature>
<feature type="transmembrane region" description="Helical" evidence="12">
    <location>
        <begin position="606"/>
        <end position="630"/>
    </location>
</feature>
<dbReference type="PROSITE" id="PS00237">
    <property type="entry name" value="G_PROTEIN_RECEP_F1_1"/>
    <property type="match status" value="1"/>
</dbReference>
<feature type="region of interest" description="Disordered" evidence="11">
    <location>
        <begin position="72"/>
        <end position="166"/>
    </location>
</feature>
<evidence type="ECO:0000256" key="11">
    <source>
        <dbReference type="SAM" id="MobiDB-lite"/>
    </source>
</evidence>
<feature type="domain" description="G-protein coupled receptors family 1 profile" evidence="13">
    <location>
        <begin position="423"/>
        <end position="659"/>
    </location>
</feature>
<dbReference type="PANTHER" id="PTHR24232:SF54">
    <property type="entry name" value="G-PROTEIN COUPLED RECEPTOR 35"/>
    <property type="match status" value="1"/>
</dbReference>
<evidence type="ECO:0000256" key="12">
    <source>
        <dbReference type="SAM" id="Phobius"/>
    </source>
</evidence>
<dbReference type="GO" id="GO:0004930">
    <property type="term" value="F:G protein-coupled receptor activity"/>
    <property type="evidence" value="ECO:0007669"/>
    <property type="project" value="UniProtKB-KW"/>
</dbReference>
<keyword evidence="9 10" id="KW-0807">Transducer</keyword>
<evidence type="ECO:0000256" key="2">
    <source>
        <dbReference type="ARBA" id="ARBA00022475"/>
    </source>
</evidence>
<dbReference type="InterPro" id="IPR017452">
    <property type="entry name" value="GPCR_Rhodpsn_7TM"/>
</dbReference>
<feature type="region of interest" description="Disordered" evidence="11">
    <location>
        <begin position="194"/>
        <end position="276"/>
    </location>
</feature>
<keyword evidence="8" id="KW-0325">Glycoprotein</keyword>
<evidence type="ECO:0000256" key="10">
    <source>
        <dbReference type="RuleBase" id="RU000688"/>
    </source>
</evidence>
<feature type="transmembrane region" description="Helical" evidence="12">
    <location>
        <begin position="560"/>
        <end position="585"/>
    </location>
</feature>
<dbReference type="PANTHER" id="PTHR24232">
    <property type="entry name" value="G-PROTEIN COUPLED RECEPTOR"/>
    <property type="match status" value="1"/>
</dbReference>
<evidence type="ECO:0000256" key="6">
    <source>
        <dbReference type="ARBA" id="ARBA00023136"/>
    </source>
</evidence>
<name>A0A8C0RJ39_CANLF</name>
<dbReference type="Gene3D" id="1.20.1070.10">
    <property type="entry name" value="Rhodopsin 7-helix transmembrane proteins"/>
    <property type="match status" value="1"/>
</dbReference>
<dbReference type="Ensembl" id="ENSCAFT00030024221.1">
    <property type="protein sequence ID" value="ENSCAFP00030021124.1"/>
    <property type="gene ID" value="ENSCAFG00030013083.1"/>
</dbReference>
<dbReference type="PROSITE" id="PS50262">
    <property type="entry name" value="G_PROTEIN_RECEP_F1_2"/>
    <property type="match status" value="1"/>
</dbReference>
<organism evidence="14 15">
    <name type="scientific">Canis lupus familiaris</name>
    <name type="common">Dog</name>
    <name type="synonym">Canis familiaris</name>
    <dbReference type="NCBI Taxonomy" id="9615"/>
    <lineage>
        <taxon>Eukaryota</taxon>
        <taxon>Metazoa</taxon>
        <taxon>Chordata</taxon>
        <taxon>Craniata</taxon>
        <taxon>Vertebrata</taxon>
        <taxon>Euteleostomi</taxon>
        <taxon>Mammalia</taxon>
        <taxon>Eutheria</taxon>
        <taxon>Laurasiatheria</taxon>
        <taxon>Carnivora</taxon>
        <taxon>Caniformia</taxon>
        <taxon>Canidae</taxon>
        <taxon>Canis</taxon>
    </lineage>
</organism>
<sequence>MHALGAHLRHLRISGSPGHCPDCSLTGSLPHPLPLELQKPGWPPGQRAGTSWSCCRSGLAVTALGWSGGWGRASGMGRQPATSGASRTGLGQRGAGRGPRLHPPGRSPLVHATTQRRGSPGPRQEGAQLKHMLPRACSGAAGCPPTPTPTPRRRHRLGAQRPPGSSCSLGLSVRALALPWSPWPGTARLALRRGSDGKPTCAASHLRQVPCTSEAPSRRPYSQVWRGAPQPRAGSAGPSGGCRPRSPRALGRPTAASPLPPADPHGLEAPGPPAAVVATPGASGSVHLPAGTVGEGPPSCAGRPRLTHVGRLGCAPLGAAPFQPSRQTLPCATVQVPSHYHFLLRQVACALPSGAASCPALGPGLLSASPAPSPGPGSALGWQGFRATEAMSANGTCARPHPTWVENVDRTYTGALLVLGLLLNGLALWVLCCRMRPWTETRVYMVNLAAADLCLLCALPFFLHSLKDTTDTVSCQLSQGIYLANRYLSIGLITAIAVDRYVAVRHPLCARGLRSPRQAAAVCAALWVLVGSSLVLRWALGVQEGGFCFRNPARQSAGTTLFSLLGFYPPLAVLGFCSLQVVAALAERPASGPHQAQATRRATRMVWANLAVFVLCFLPFHVVLTVYAAAGRPTPALCYALYVTGKLSDANCCLDAIGYYFVAKEFQEATLLASVPVAKAHRTQDSLSVTLA</sequence>
<feature type="transmembrane region" description="Helical" evidence="12">
    <location>
        <begin position="519"/>
        <end position="540"/>
    </location>
</feature>
<proteinExistence type="inferred from homology"/>
<keyword evidence="3 10" id="KW-0812">Transmembrane</keyword>
<keyword evidence="4 12" id="KW-1133">Transmembrane helix</keyword>
<evidence type="ECO:0000256" key="7">
    <source>
        <dbReference type="ARBA" id="ARBA00023170"/>
    </source>
</evidence>
<dbReference type="Proteomes" id="UP000694429">
    <property type="component" value="Chromosome 25"/>
</dbReference>
<keyword evidence="2" id="KW-1003">Cell membrane</keyword>
<keyword evidence="5 10" id="KW-0297">G-protein coupled receptor</keyword>
<accession>A0A8C0RJ39</accession>
<reference evidence="14" key="1">
    <citation type="submission" date="2019-03" db="EMBL/GenBank/DDBJ databases">
        <authorList>
            <person name="Warren W.C."/>
            <person name="Johnson G.S."/>
        </authorList>
    </citation>
    <scope>NUCLEOTIDE SEQUENCE [LARGE SCALE GENOMIC DNA]</scope>
    <source>
        <strain evidence="14">Basenji</strain>
    </source>
</reference>
<reference evidence="14" key="2">
    <citation type="submission" date="2025-08" db="UniProtKB">
        <authorList>
            <consortium name="Ensembl"/>
        </authorList>
    </citation>
    <scope>IDENTIFICATION</scope>
</reference>
<comment type="similarity">
    <text evidence="10">Belongs to the G-protein coupled receptor 1 family.</text>
</comment>
<evidence type="ECO:0000313" key="15">
    <source>
        <dbReference type="Proteomes" id="UP000694429"/>
    </source>
</evidence>
<dbReference type="AlphaFoldDB" id="A0A8C0RJ39"/>
<evidence type="ECO:0000256" key="3">
    <source>
        <dbReference type="ARBA" id="ARBA00022692"/>
    </source>
</evidence>
<dbReference type="FunFam" id="1.20.1070.10:FF:000142">
    <property type="entry name" value="G protein-coupled receptor 55"/>
    <property type="match status" value="1"/>
</dbReference>
<dbReference type="InterPro" id="IPR000276">
    <property type="entry name" value="GPCR_Rhodpsn"/>
</dbReference>
<evidence type="ECO:0000259" key="13">
    <source>
        <dbReference type="PROSITE" id="PS50262"/>
    </source>
</evidence>
<dbReference type="PRINTS" id="PR01157">
    <property type="entry name" value="P2YPURNOCPTR"/>
</dbReference>
<keyword evidence="7 10" id="KW-0675">Receptor</keyword>